<dbReference type="SMART" id="SM00408">
    <property type="entry name" value="IGc2"/>
    <property type="match status" value="1"/>
</dbReference>
<organism evidence="3 4">
    <name type="scientific">Polypedilum vanderplanki</name>
    <name type="common">Sleeping chironomid midge</name>
    <dbReference type="NCBI Taxonomy" id="319348"/>
    <lineage>
        <taxon>Eukaryota</taxon>
        <taxon>Metazoa</taxon>
        <taxon>Ecdysozoa</taxon>
        <taxon>Arthropoda</taxon>
        <taxon>Hexapoda</taxon>
        <taxon>Insecta</taxon>
        <taxon>Pterygota</taxon>
        <taxon>Neoptera</taxon>
        <taxon>Endopterygota</taxon>
        <taxon>Diptera</taxon>
        <taxon>Nematocera</taxon>
        <taxon>Chironomoidea</taxon>
        <taxon>Chironomidae</taxon>
        <taxon>Chironominae</taxon>
        <taxon>Polypedilum</taxon>
        <taxon>Polypedilum</taxon>
    </lineage>
</organism>
<dbReference type="InterPro" id="IPR013106">
    <property type="entry name" value="Ig_V-set"/>
</dbReference>
<keyword evidence="4" id="KW-1185">Reference proteome</keyword>
<dbReference type="SMART" id="SM00406">
    <property type="entry name" value="IGv"/>
    <property type="match status" value="1"/>
</dbReference>
<proteinExistence type="predicted"/>
<comment type="caution">
    <text evidence="3">The sequence shown here is derived from an EMBL/GenBank/DDBJ whole genome shotgun (WGS) entry which is preliminary data.</text>
</comment>
<evidence type="ECO:0000313" key="3">
    <source>
        <dbReference type="EMBL" id="KAG5679575.1"/>
    </source>
</evidence>
<dbReference type="SUPFAM" id="SSF48726">
    <property type="entry name" value="Immunoglobulin"/>
    <property type="match status" value="1"/>
</dbReference>
<dbReference type="PANTHER" id="PTHR23279">
    <property type="entry name" value="DEFECTIVE PROBOSCIS EXTENSION RESPONSE DPR -RELATED"/>
    <property type="match status" value="1"/>
</dbReference>
<dbReference type="SMART" id="SM00409">
    <property type="entry name" value="IG"/>
    <property type="match status" value="1"/>
</dbReference>
<dbReference type="Pfam" id="PF07686">
    <property type="entry name" value="V-set"/>
    <property type="match status" value="1"/>
</dbReference>
<feature type="region of interest" description="Disordered" evidence="1">
    <location>
        <begin position="161"/>
        <end position="199"/>
    </location>
</feature>
<protein>
    <recommendedName>
        <fullName evidence="2">Ig-like domain-containing protein</fullName>
    </recommendedName>
</protein>
<dbReference type="GO" id="GO:0032589">
    <property type="term" value="C:neuron projection membrane"/>
    <property type="evidence" value="ECO:0007669"/>
    <property type="project" value="TreeGrafter"/>
</dbReference>
<reference evidence="3" key="1">
    <citation type="submission" date="2021-03" db="EMBL/GenBank/DDBJ databases">
        <title>Chromosome level genome of the anhydrobiotic midge Polypedilum vanderplanki.</title>
        <authorList>
            <person name="Yoshida Y."/>
            <person name="Kikawada T."/>
            <person name="Gusev O."/>
        </authorList>
    </citation>
    <scope>NUCLEOTIDE SEQUENCE</scope>
    <source>
        <strain evidence="3">NIAS01</strain>
        <tissue evidence="3">Whole body or cell culture</tissue>
    </source>
</reference>
<dbReference type="InterPro" id="IPR003599">
    <property type="entry name" value="Ig_sub"/>
</dbReference>
<dbReference type="Proteomes" id="UP001107558">
    <property type="component" value="Chromosome 1"/>
</dbReference>
<dbReference type="InterPro" id="IPR003598">
    <property type="entry name" value="Ig_sub2"/>
</dbReference>
<gene>
    <name evidence="3" type="ORF">PVAND_009135</name>
</gene>
<sequence>MTFCVSHQKQLNALTDDDLNKKHDKSNYKGDNDDDVDVNVVEIITQSDITTTQQNLSMIKSISSSSDINLDFETNNVSSLEFEHFHNSQTLRLTQENSEVTSSPNNFLESTTEKLSLSNKSFVSESLTSNATNVTNTFNGGSNNSSFIRIDATSLRPLDNSPLSNSSVQNVVHHSKSTKLRGSSNNLMKIPSGSSGGSGGIRISGQKIEMPQLNNFFDHSEYLKKHEHGFRYGPHFETGNVTNITVQVGNTFYLHCRISLLQDKTVSWVRRKSGENGLELLTVGKQTYSGDPRYSVDFQYPNNWRLKIVSAQKIDEATYECQISTSPPRFIHYNVRVNGEFLCDIFLTRSHNDAIKMKKYHYEI</sequence>
<dbReference type="PROSITE" id="PS50835">
    <property type="entry name" value="IG_LIKE"/>
    <property type="match status" value="1"/>
</dbReference>
<dbReference type="PANTHER" id="PTHR23279:SF12">
    <property type="entry name" value="DEFECTIVE PROBOSCIS EXTENSION RESPONSE 14, ISOFORM A-RELATED"/>
    <property type="match status" value="1"/>
</dbReference>
<dbReference type="EMBL" id="JADBJN010000001">
    <property type="protein sequence ID" value="KAG5679575.1"/>
    <property type="molecule type" value="Genomic_DNA"/>
</dbReference>
<evidence type="ECO:0000313" key="4">
    <source>
        <dbReference type="Proteomes" id="UP001107558"/>
    </source>
</evidence>
<dbReference type="FunFam" id="2.60.40.10:FF:001606">
    <property type="entry name" value="uncharacterized protein LOC108091111"/>
    <property type="match status" value="1"/>
</dbReference>
<feature type="domain" description="Ig-like" evidence="2">
    <location>
        <begin position="234"/>
        <end position="332"/>
    </location>
</feature>
<evidence type="ECO:0000256" key="1">
    <source>
        <dbReference type="SAM" id="MobiDB-lite"/>
    </source>
</evidence>
<dbReference type="OrthoDB" id="6354602at2759"/>
<dbReference type="InterPro" id="IPR037448">
    <property type="entry name" value="Zig-8"/>
</dbReference>
<dbReference type="Gene3D" id="2.60.40.10">
    <property type="entry name" value="Immunoglobulins"/>
    <property type="match status" value="1"/>
</dbReference>
<evidence type="ECO:0000259" key="2">
    <source>
        <dbReference type="PROSITE" id="PS50835"/>
    </source>
</evidence>
<name>A0A9J6CC61_POLVA</name>
<dbReference type="AlphaFoldDB" id="A0A9J6CC61"/>
<dbReference type="InterPro" id="IPR036179">
    <property type="entry name" value="Ig-like_dom_sf"/>
</dbReference>
<dbReference type="InterPro" id="IPR013783">
    <property type="entry name" value="Ig-like_fold"/>
</dbReference>
<dbReference type="InterPro" id="IPR007110">
    <property type="entry name" value="Ig-like_dom"/>
</dbReference>
<dbReference type="GO" id="GO:0050808">
    <property type="term" value="P:synapse organization"/>
    <property type="evidence" value="ECO:0007669"/>
    <property type="project" value="TreeGrafter"/>
</dbReference>
<accession>A0A9J6CC61</accession>